<evidence type="ECO:0000313" key="2">
    <source>
        <dbReference type="EMBL" id="ALB64941.1"/>
    </source>
</evidence>
<dbReference type="Pfam" id="PF00583">
    <property type="entry name" value="Acetyltransf_1"/>
    <property type="match status" value="1"/>
</dbReference>
<dbReference type="SUPFAM" id="SSF55729">
    <property type="entry name" value="Acyl-CoA N-acyltransferases (Nat)"/>
    <property type="match status" value="1"/>
</dbReference>
<keyword evidence="2" id="KW-0614">Plasmid</keyword>
<reference evidence="3" key="1">
    <citation type="submission" date="2015-09" db="EMBL/GenBank/DDBJ databases">
        <title>Cronobacter genome sequencing and assembly.</title>
        <authorList>
            <person name="Descombes P."/>
            <person name="Baert L."/>
            <person name="Ngom-Bru C."/>
            <person name="Barretto C."/>
        </authorList>
    </citation>
    <scope>NUCLEOTIDE SEQUENCE [LARGE SCALE GENOMIC DNA]</scope>
    <source>
        <strain evidence="3">LMG 26250</strain>
        <plasmid evidence="3">pCCO1</plasmid>
    </source>
</reference>
<gene>
    <name evidence="2" type="ORF">AFK62_20600</name>
</gene>
<geneLocation type="plasmid" evidence="2 3">
    <name>pCCO1</name>
</geneLocation>
<name>A0ABM5VID8_9ENTR</name>
<organism evidence="2 3">
    <name type="scientific">Cronobacter condimenti 1330</name>
    <dbReference type="NCBI Taxonomy" id="1073999"/>
    <lineage>
        <taxon>Bacteria</taxon>
        <taxon>Pseudomonadati</taxon>
        <taxon>Pseudomonadota</taxon>
        <taxon>Gammaproteobacteria</taxon>
        <taxon>Enterobacterales</taxon>
        <taxon>Enterobacteriaceae</taxon>
        <taxon>Cronobacter</taxon>
    </lineage>
</organism>
<proteinExistence type="predicted"/>
<sequence length="163" mass="18670">MISFRTMTNDEYPAYLDYFVHDYACELETNYRLSQRDALARAKQEISELLPEGVNTPGHVLLSIVMHSDNTHNHVGYLWYKPDTTVRTVFIYDFHIFNASQGQGLGKQSLRAFENYLQAQNFKEIRLRVAGDNDRARHVYEASGFGVTGFNMSKSITDCGTDN</sequence>
<dbReference type="Proteomes" id="UP000067320">
    <property type="component" value="Plasmid pCCO1"/>
</dbReference>
<feature type="domain" description="N-acetyltransferase" evidence="1">
    <location>
        <begin position="18"/>
        <end position="163"/>
    </location>
</feature>
<evidence type="ECO:0000313" key="3">
    <source>
        <dbReference type="Proteomes" id="UP000067320"/>
    </source>
</evidence>
<dbReference type="InterPro" id="IPR000182">
    <property type="entry name" value="GNAT_dom"/>
</dbReference>
<dbReference type="PROSITE" id="PS51186">
    <property type="entry name" value="GNAT"/>
    <property type="match status" value="1"/>
</dbReference>
<dbReference type="InterPro" id="IPR016181">
    <property type="entry name" value="Acyl_CoA_acyltransferase"/>
</dbReference>
<dbReference type="Gene3D" id="3.40.630.30">
    <property type="match status" value="1"/>
</dbReference>
<dbReference type="RefSeq" id="WP_032984838.1">
    <property type="nucleotide sequence ID" value="NZ_CAKW01000131.1"/>
</dbReference>
<dbReference type="EMBL" id="CP012265">
    <property type="protein sequence ID" value="ALB64941.1"/>
    <property type="molecule type" value="Genomic_DNA"/>
</dbReference>
<evidence type="ECO:0000259" key="1">
    <source>
        <dbReference type="PROSITE" id="PS51186"/>
    </source>
</evidence>
<dbReference type="CDD" id="cd04301">
    <property type="entry name" value="NAT_SF"/>
    <property type="match status" value="1"/>
</dbReference>
<keyword evidence="3" id="KW-1185">Reference proteome</keyword>
<protein>
    <submittedName>
        <fullName evidence="2">Acetyltransferase</fullName>
    </submittedName>
</protein>
<accession>A0ABM5VID8</accession>
<reference evidence="2 3" key="2">
    <citation type="journal article" date="2016" name="Genome Announc.">
        <title>Fully Closed Genome Sequences of Five Type Strains of the Genus Cronobacter and One Cronobacter sakazakii Strain.</title>
        <authorList>
            <person name="Moine D."/>
            <person name="Kassam M."/>
            <person name="Baert L."/>
            <person name="Tang Y."/>
            <person name="Barretto C."/>
            <person name="Ngom Bru C."/>
            <person name="Klijn A."/>
            <person name="Descombes P."/>
        </authorList>
    </citation>
    <scope>NUCLEOTIDE SEQUENCE [LARGE SCALE GENOMIC DNA]</scope>
    <source>
        <strain evidence="2 3">LMG 26250</strain>
    </source>
</reference>